<evidence type="ECO:0000256" key="2">
    <source>
        <dbReference type="SAM" id="Phobius"/>
    </source>
</evidence>
<keyword evidence="2" id="KW-0472">Membrane</keyword>
<proteinExistence type="predicted"/>
<keyword evidence="4" id="KW-1185">Reference proteome</keyword>
<dbReference type="EMBL" id="JAWCUI010000050">
    <property type="protein sequence ID" value="KAL1891736.1"/>
    <property type="molecule type" value="Genomic_DNA"/>
</dbReference>
<reference evidence="3 4" key="1">
    <citation type="journal article" date="2024" name="IMA Fungus">
        <title>IMA Genome - F19 : A genome assembly and annotation guide to empower mycologists, including annotated draft genome sequences of Ceratocystis pirilliformis, Diaporthe australafricana, Fusarium ophioides, Paecilomyces lecythidis, and Sporothrix stenoceras.</title>
        <authorList>
            <person name="Aylward J."/>
            <person name="Wilson A.M."/>
            <person name="Visagie C.M."/>
            <person name="Spraker J."/>
            <person name="Barnes I."/>
            <person name="Buitendag C."/>
            <person name="Ceriani C."/>
            <person name="Del Mar Angel L."/>
            <person name="du Plessis D."/>
            <person name="Fuchs T."/>
            <person name="Gasser K."/>
            <person name="Kramer D."/>
            <person name="Li W."/>
            <person name="Munsamy K."/>
            <person name="Piso A."/>
            <person name="Price J.L."/>
            <person name="Sonnekus B."/>
            <person name="Thomas C."/>
            <person name="van der Nest A."/>
            <person name="van Dijk A."/>
            <person name="van Heerden A."/>
            <person name="van Vuuren N."/>
            <person name="Yilmaz N."/>
            <person name="Duong T.A."/>
            <person name="van der Merwe N.A."/>
            <person name="Wingfield M.J."/>
            <person name="Wingfield B.D."/>
        </authorList>
    </citation>
    <scope>NUCLEOTIDE SEQUENCE [LARGE SCALE GENOMIC DNA]</scope>
    <source>
        <strain evidence="3 4">CMW 5346</strain>
    </source>
</reference>
<feature type="compositionally biased region" description="Polar residues" evidence="1">
    <location>
        <begin position="217"/>
        <end position="229"/>
    </location>
</feature>
<dbReference type="PANTHER" id="PTHR36414:SF1">
    <property type="entry name" value="PROTEIN SUR7"/>
    <property type="match status" value="1"/>
</dbReference>
<name>A0ABR3YTV4_9PEZI</name>
<dbReference type="Proteomes" id="UP001583186">
    <property type="component" value="Unassembled WGS sequence"/>
</dbReference>
<feature type="transmembrane region" description="Helical" evidence="2">
    <location>
        <begin position="117"/>
        <end position="137"/>
    </location>
</feature>
<feature type="transmembrane region" description="Helical" evidence="2">
    <location>
        <begin position="149"/>
        <end position="170"/>
    </location>
</feature>
<evidence type="ECO:0000313" key="4">
    <source>
        <dbReference type="Proteomes" id="UP001583186"/>
    </source>
</evidence>
<protein>
    <submittedName>
        <fullName evidence="3">Eisosomes component</fullName>
    </submittedName>
</protein>
<evidence type="ECO:0000256" key="1">
    <source>
        <dbReference type="SAM" id="MobiDB-lite"/>
    </source>
</evidence>
<evidence type="ECO:0000313" key="3">
    <source>
        <dbReference type="EMBL" id="KAL1891736.1"/>
    </source>
</evidence>
<dbReference type="Gene3D" id="1.20.140.150">
    <property type="match status" value="1"/>
</dbReference>
<dbReference type="PANTHER" id="PTHR36414">
    <property type="entry name" value="PROTEIN SUR7"/>
    <property type="match status" value="1"/>
</dbReference>
<comment type="caution">
    <text evidence="3">The sequence shown here is derived from an EMBL/GenBank/DDBJ whole genome shotgun (WGS) entry which is preliminary data.</text>
</comment>
<sequence>MALIHAPFGIGAALMLATSILFLFFVILGGVTNNTPLNKTYFLQADTTGITGAHDITQWTYLYSCGPNNEQCGKAHPAMPFGKVWDANAANAPPELIGKYGGNTTSFYYYYMWRFGWVFYLLALFFEVLAFFSSFLACCGRLGSGIGSLVTIVAFVFLTIAVSLMTATFVRARNVFHNAGRDAVLGGYGFGFSWGAFAALLIAMILLCAGATRKGTSKNTVDDGTNGTPAASGGRRWGRRNRRNRAGSFSKVNYEDGRLDNVNA</sequence>
<organism evidence="3 4">
    <name type="scientific">Sporothrix stenoceras</name>
    <dbReference type="NCBI Taxonomy" id="5173"/>
    <lineage>
        <taxon>Eukaryota</taxon>
        <taxon>Fungi</taxon>
        <taxon>Dikarya</taxon>
        <taxon>Ascomycota</taxon>
        <taxon>Pezizomycotina</taxon>
        <taxon>Sordariomycetes</taxon>
        <taxon>Sordariomycetidae</taxon>
        <taxon>Ophiostomatales</taxon>
        <taxon>Ophiostomataceae</taxon>
        <taxon>Sporothrix</taxon>
    </lineage>
</organism>
<gene>
    <name evidence="3" type="primary">SUR7</name>
    <name evidence="3" type="ORF">Sste5346_007486</name>
</gene>
<dbReference type="Pfam" id="PF06687">
    <property type="entry name" value="SUR7"/>
    <property type="match status" value="1"/>
</dbReference>
<keyword evidence="2" id="KW-0812">Transmembrane</keyword>
<keyword evidence="2" id="KW-1133">Transmembrane helix</keyword>
<feature type="transmembrane region" description="Helical" evidence="2">
    <location>
        <begin position="190"/>
        <end position="209"/>
    </location>
</feature>
<dbReference type="InterPro" id="IPR009571">
    <property type="entry name" value="SUR7/Rim9-like_fungi"/>
</dbReference>
<accession>A0ABR3YTV4</accession>
<feature type="region of interest" description="Disordered" evidence="1">
    <location>
        <begin position="215"/>
        <end position="242"/>
    </location>
</feature>
<feature type="transmembrane region" description="Helical" evidence="2">
    <location>
        <begin position="12"/>
        <end position="31"/>
    </location>
</feature>